<dbReference type="AlphaFoldDB" id="A0A255Y5C8"/>
<keyword evidence="1 4" id="KW-0812">Transmembrane</keyword>
<feature type="transmembrane region" description="Helical" evidence="4">
    <location>
        <begin position="206"/>
        <end position="223"/>
    </location>
</feature>
<keyword evidence="7" id="KW-1185">Reference proteome</keyword>
<evidence type="ECO:0000313" key="6">
    <source>
        <dbReference type="EMBL" id="OYQ24361.1"/>
    </source>
</evidence>
<protein>
    <submittedName>
        <fullName evidence="6">MFS transporter</fullName>
    </submittedName>
</protein>
<feature type="transmembrane region" description="Helical" evidence="4">
    <location>
        <begin position="361"/>
        <end position="380"/>
    </location>
</feature>
<proteinExistence type="predicted"/>
<name>A0A255Y5C8_9SPHN</name>
<evidence type="ECO:0000256" key="1">
    <source>
        <dbReference type="ARBA" id="ARBA00022692"/>
    </source>
</evidence>
<evidence type="ECO:0000256" key="3">
    <source>
        <dbReference type="ARBA" id="ARBA00023136"/>
    </source>
</evidence>
<feature type="transmembrane region" description="Helical" evidence="4">
    <location>
        <begin position="121"/>
        <end position="147"/>
    </location>
</feature>
<evidence type="ECO:0000256" key="4">
    <source>
        <dbReference type="SAM" id="Phobius"/>
    </source>
</evidence>
<dbReference type="EMBL" id="NOXT01000125">
    <property type="protein sequence ID" value="OYQ24361.1"/>
    <property type="molecule type" value="Genomic_DNA"/>
</dbReference>
<evidence type="ECO:0000259" key="5">
    <source>
        <dbReference type="PROSITE" id="PS50850"/>
    </source>
</evidence>
<feature type="domain" description="Major facilitator superfamily (MFS) profile" evidence="5">
    <location>
        <begin position="1"/>
        <end position="390"/>
    </location>
</feature>
<accession>A0A255Y5C8</accession>
<dbReference type="InterPro" id="IPR020846">
    <property type="entry name" value="MFS_dom"/>
</dbReference>
<dbReference type="Proteomes" id="UP000216991">
    <property type="component" value="Unassembled WGS sequence"/>
</dbReference>
<dbReference type="InterPro" id="IPR011701">
    <property type="entry name" value="MFS"/>
</dbReference>
<dbReference type="GO" id="GO:0022857">
    <property type="term" value="F:transmembrane transporter activity"/>
    <property type="evidence" value="ECO:0007669"/>
    <property type="project" value="InterPro"/>
</dbReference>
<dbReference type="SUPFAM" id="SSF103473">
    <property type="entry name" value="MFS general substrate transporter"/>
    <property type="match status" value="1"/>
</dbReference>
<evidence type="ECO:0000313" key="7">
    <source>
        <dbReference type="Proteomes" id="UP000216991"/>
    </source>
</evidence>
<sequence>MLGVMCGASPLPFNTIGFVLGPLHDEFGWSFATISAGVTTFGITAGLLAPIIGAAVDRFGVRRIALGSLLAFALVFAAIGLIPGSLVAWFGLWFLIGLVGMGSTPVTWSRAINMWFYRSRGLALGLLLVGTSLAALIVPKVAVWAIATWGWRGMYPVVALFPLLLALPLGLAWFREPTAAETPAEITASGGLVGVTFAEAAKDRRFWTIWISIALVALAYGGAHIHMPEIIKQHGLTAADGAGIMGMIGIALLSGRIVTGWLLDRIWAPFVCLPILSIPALACWWLMGNGTDQTMVWVSAFLLGFAAGAESDLIAYLASRYFGMANYGKIYGMLYMPFGIFSAISPVLYGRIRDTTGSYDQMLMGATFLFVAGALLLLTLGRYPVFGAREAA</sequence>
<keyword evidence="2 4" id="KW-1133">Transmembrane helix</keyword>
<dbReference type="PROSITE" id="PS50850">
    <property type="entry name" value="MFS"/>
    <property type="match status" value="1"/>
</dbReference>
<dbReference type="PANTHER" id="PTHR11360:SF290">
    <property type="entry name" value="MONOCARBOXYLATE MFS PERMEASE"/>
    <property type="match status" value="1"/>
</dbReference>
<feature type="transmembrane region" description="Helical" evidence="4">
    <location>
        <begin position="64"/>
        <end position="82"/>
    </location>
</feature>
<dbReference type="InterPro" id="IPR050327">
    <property type="entry name" value="Proton-linked_MCT"/>
</dbReference>
<evidence type="ECO:0000256" key="2">
    <source>
        <dbReference type="ARBA" id="ARBA00022989"/>
    </source>
</evidence>
<dbReference type="Pfam" id="PF07690">
    <property type="entry name" value="MFS_1"/>
    <property type="match status" value="1"/>
</dbReference>
<keyword evidence="3 4" id="KW-0472">Membrane</keyword>
<feature type="transmembrane region" description="Helical" evidence="4">
    <location>
        <begin position="330"/>
        <end position="349"/>
    </location>
</feature>
<comment type="caution">
    <text evidence="6">The sequence shown here is derived from an EMBL/GenBank/DDBJ whole genome shotgun (WGS) entry which is preliminary data.</text>
</comment>
<gene>
    <name evidence="6" type="ORF">CHU93_16155</name>
</gene>
<feature type="transmembrane region" description="Helical" evidence="4">
    <location>
        <begin position="266"/>
        <end position="288"/>
    </location>
</feature>
<reference evidence="6 7" key="1">
    <citation type="submission" date="2017-07" db="EMBL/GenBank/DDBJ databases">
        <title>Sandarakinorhabdus cyanobacteriorum sp. nov., a novel bacterium isolated from cyanobacterial aggregates in a eutrophic lake.</title>
        <authorList>
            <person name="Cai H."/>
        </authorList>
    </citation>
    <scope>NUCLEOTIDE SEQUENCE [LARGE SCALE GENOMIC DNA]</scope>
    <source>
        <strain evidence="6 7">TH057</strain>
    </source>
</reference>
<dbReference type="PANTHER" id="PTHR11360">
    <property type="entry name" value="MONOCARBOXYLATE TRANSPORTER"/>
    <property type="match status" value="1"/>
</dbReference>
<dbReference type="OrthoDB" id="9796632at2"/>
<dbReference type="InterPro" id="IPR036259">
    <property type="entry name" value="MFS_trans_sf"/>
</dbReference>
<feature type="transmembrane region" description="Helical" evidence="4">
    <location>
        <begin position="294"/>
        <end position="318"/>
    </location>
</feature>
<feature type="transmembrane region" description="Helical" evidence="4">
    <location>
        <begin position="235"/>
        <end position="254"/>
    </location>
</feature>
<feature type="transmembrane region" description="Helical" evidence="4">
    <location>
        <begin position="153"/>
        <end position="174"/>
    </location>
</feature>
<dbReference type="Gene3D" id="1.20.1250.20">
    <property type="entry name" value="MFS general substrate transporter like domains"/>
    <property type="match status" value="1"/>
</dbReference>
<feature type="transmembrane region" description="Helical" evidence="4">
    <location>
        <begin position="27"/>
        <end position="52"/>
    </location>
</feature>
<organism evidence="6 7">
    <name type="scientific">Sandarakinorhabdus cyanobacteriorum</name>
    <dbReference type="NCBI Taxonomy" id="1981098"/>
    <lineage>
        <taxon>Bacteria</taxon>
        <taxon>Pseudomonadati</taxon>
        <taxon>Pseudomonadota</taxon>
        <taxon>Alphaproteobacteria</taxon>
        <taxon>Sphingomonadales</taxon>
        <taxon>Sphingosinicellaceae</taxon>
        <taxon>Sandarakinorhabdus</taxon>
    </lineage>
</organism>
<feature type="transmembrane region" description="Helical" evidence="4">
    <location>
        <begin position="88"/>
        <end position="109"/>
    </location>
</feature>